<feature type="compositionally biased region" description="Pro residues" evidence="6">
    <location>
        <begin position="413"/>
        <end position="430"/>
    </location>
</feature>
<evidence type="ECO:0000256" key="5">
    <source>
        <dbReference type="ARBA" id="ARBA00022840"/>
    </source>
</evidence>
<dbReference type="GO" id="GO:0017116">
    <property type="term" value="F:single-stranded DNA helicase activity"/>
    <property type="evidence" value="ECO:0007669"/>
    <property type="project" value="TreeGrafter"/>
</dbReference>
<reference evidence="8" key="2">
    <citation type="submission" date="2019-07" db="EMBL/GenBank/DDBJ databases">
        <authorList>
            <person name="Yang Y."/>
            <person name="Bocs S."/>
            <person name="Baudouin L."/>
        </authorList>
    </citation>
    <scope>NUCLEOTIDE SEQUENCE</scope>
    <source>
        <tissue evidence="8">Spear leaf of Hainan Tall coconut</tissue>
    </source>
</reference>
<evidence type="ECO:0000313" key="8">
    <source>
        <dbReference type="EMBL" id="KAG1326373.1"/>
    </source>
</evidence>
<dbReference type="FunFam" id="1.10.8.60:FF:000195">
    <property type="entry name" value="AAA-type ATPase family protein"/>
    <property type="match status" value="1"/>
</dbReference>
<organism evidence="8 9">
    <name type="scientific">Cocos nucifera</name>
    <name type="common">Coconut palm</name>
    <dbReference type="NCBI Taxonomy" id="13894"/>
    <lineage>
        <taxon>Eukaryota</taxon>
        <taxon>Viridiplantae</taxon>
        <taxon>Streptophyta</taxon>
        <taxon>Embryophyta</taxon>
        <taxon>Tracheophyta</taxon>
        <taxon>Spermatophyta</taxon>
        <taxon>Magnoliopsida</taxon>
        <taxon>Liliopsida</taxon>
        <taxon>Arecaceae</taxon>
        <taxon>Arecoideae</taxon>
        <taxon>Cocoseae</taxon>
        <taxon>Attaleinae</taxon>
        <taxon>Cocos</taxon>
    </lineage>
</organism>
<dbReference type="Gene3D" id="1.10.8.60">
    <property type="match status" value="1"/>
</dbReference>
<accession>A0A8K0HUG4</accession>
<dbReference type="SUPFAM" id="SSF48019">
    <property type="entry name" value="post-AAA+ oligomerization domain-like"/>
    <property type="match status" value="1"/>
</dbReference>
<comment type="caution">
    <text evidence="8">The sequence shown here is derived from an EMBL/GenBank/DDBJ whole genome shotgun (WGS) entry which is preliminary data.</text>
</comment>
<dbReference type="GO" id="GO:0008047">
    <property type="term" value="F:enzyme activator activity"/>
    <property type="evidence" value="ECO:0007669"/>
    <property type="project" value="TreeGrafter"/>
</dbReference>
<comment type="function">
    <text evidence="1">May be involved in DNA replication and thus regulate cell proliferation.</text>
</comment>
<dbReference type="GO" id="GO:0000731">
    <property type="term" value="P:DNA synthesis involved in DNA repair"/>
    <property type="evidence" value="ECO:0007669"/>
    <property type="project" value="TreeGrafter"/>
</dbReference>
<evidence type="ECO:0000256" key="6">
    <source>
        <dbReference type="SAM" id="MobiDB-lite"/>
    </source>
</evidence>
<dbReference type="InterPro" id="IPR027417">
    <property type="entry name" value="P-loop_NTPase"/>
</dbReference>
<feature type="compositionally biased region" description="Basic residues" evidence="6">
    <location>
        <begin position="518"/>
        <end position="532"/>
    </location>
</feature>
<evidence type="ECO:0000256" key="2">
    <source>
        <dbReference type="ARBA" id="ARBA00008959"/>
    </source>
</evidence>
<reference evidence="8" key="1">
    <citation type="journal article" date="2017" name="Gigascience">
        <title>The genome draft of coconut (Cocos nucifera).</title>
        <authorList>
            <person name="Xiao Y."/>
            <person name="Xu P."/>
            <person name="Fan H."/>
            <person name="Baudouin L."/>
            <person name="Xia W."/>
            <person name="Bocs S."/>
            <person name="Xu J."/>
            <person name="Li Q."/>
            <person name="Guo A."/>
            <person name="Zhou L."/>
            <person name="Li J."/>
            <person name="Wu Y."/>
            <person name="Ma Z."/>
            <person name="Armero A."/>
            <person name="Issali A.E."/>
            <person name="Liu N."/>
            <person name="Peng M."/>
            <person name="Yang Y."/>
        </authorList>
    </citation>
    <scope>NUCLEOTIDE SEQUENCE</scope>
    <source>
        <tissue evidence="8">Spear leaf of Hainan Tall coconut</tissue>
    </source>
</reference>
<evidence type="ECO:0000313" key="9">
    <source>
        <dbReference type="Proteomes" id="UP000797356"/>
    </source>
</evidence>
<dbReference type="InterPro" id="IPR003593">
    <property type="entry name" value="AAA+_ATPase"/>
</dbReference>
<dbReference type="GO" id="GO:0005634">
    <property type="term" value="C:nucleus"/>
    <property type="evidence" value="ECO:0007669"/>
    <property type="project" value="TreeGrafter"/>
</dbReference>
<keyword evidence="4" id="KW-0547">Nucleotide-binding</keyword>
<dbReference type="AlphaFoldDB" id="A0A8K0HUG4"/>
<dbReference type="GO" id="GO:0003677">
    <property type="term" value="F:DNA binding"/>
    <property type="evidence" value="ECO:0007669"/>
    <property type="project" value="InterPro"/>
</dbReference>
<dbReference type="InterPro" id="IPR032423">
    <property type="entry name" value="AAA_assoc_2"/>
</dbReference>
<dbReference type="Gene3D" id="1.20.272.10">
    <property type="match status" value="1"/>
</dbReference>
<dbReference type="Pfam" id="PF16193">
    <property type="entry name" value="AAA_assoc_2"/>
    <property type="match status" value="1"/>
</dbReference>
<dbReference type="InterPro" id="IPR008921">
    <property type="entry name" value="DNA_pol3_clamp-load_cplx_C"/>
</dbReference>
<dbReference type="GO" id="GO:0006261">
    <property type="term" value="P:DNA-templated DNA replication"/>
    <property type="evidence" value="ECO:0007669"/>
    <property type="project" value="TreeGrafter"/>
</dbReference>
<name>A0A8K0HUG4_COCNU</name>
<dbReference type="FunFam" id="3.40.50.300:FF:000137">
    <property type="entry name" value="Replication-associated recombination protein A"/>
    <property type="match status" value="1"/>
</dbReference>
<comment type="similarity">
    <text evidence="2">Belongs to the AAA ATPase family. RarA/MGS1/WRNIP1 subfamily.</text>
</comment>
<dbReference type="Pfam" id="PF00004">
    <property type="entry name" value="AAA"/>
    <property type="match status" value="1"/>
</dbReference>
<sequence length="571" mass="63097">MRPATAPLSERMRPATLDAVLGQDHLLGPASLLRSALRPPATAAAALPSFILWGPPGSGKTSLARALAVALPQPSHRFVPLSAVTAGVRDLRDAVDAARRARPLGRRTVLFVDEIHRFSKSQQDSFLPAIEDGSIILVGATTENPSFHLTTPPLSRCRVLALHPLKPHHVKALLRRAVSDPEKGLQVTIRVPISVDQEALEFLSLHCDGDARVALNALEIAATLAVDRRSSEDDSGNITVTVDHAKEAMQCKHLAYDRAGEEHYNLISALHKSMRGSDPDAAIYWLARMLEGGEQPLYIARRLVRFASEDVGLADPAALGHAVACYQACHFIGMPECDVCLAQCVAYLARAPKSVAVYRALNEARRVVKESGGGRPLRYCRPRHCPSLRADASRHCPSLRAHAACHPGRRPRPGPPPRPRLPPSLRPPPPRYRRRRPPFLHTLGPSGLRQDLPRPRPRRCPPPAVPSLRPPLRRHRRRPRPPRRRRRRPPGPPPRSPHRPLRRRDPPLLQVPAGLLPPRHRGRLYHPRRSHHREPLLPPHDPAPLPLPSPRPAPPQAPPRQGPAPPSRLRP</sequence>
<feature type="domain" description="AAA+ ATPase" evidence="7">
    <location>
        <begin position="46"/>
        <end position="165"/>
    </location>
</feature>
<dbReference type="InterPro" id="IPR021886">
    <property type="entry name" value="MgsA_C"/>
</dbReference>
<gene>
    <name evidence="8" type="ORF">COCNU_01G003070</name>
</gene>
<dbReference type="OrthoDB" id="10265467at2759"/>
<feature type="region of interest" description="Disordered" evidence="6">
    <location>
        <begin position="403"/>
        <end position="571"/>
    </location>
</feature>
<dbReference type="PANTHER" id="PTHR13779">
    <property type="entry name" value="WERNER HELICASE-INTERACTING PROTEIN 1 FAMILY MEMBER"/>
    <property type="match status" value="1"/>
</dbReference>
<dbReference type="Proteomes" id="UP000797356">
    <property type="component" value="Chromosome 1"/>
</dbReference>
<feature type="compositionally biased region" description="Basic residues" evidence="6">
    <location>
        <begin position="471"/>
        <end position="489"/>
    </location>
</feature>
<dbReference type="Pfam" id="PF12002">
    <property type="entry name" value="MgsA_C"/>
    <property type="match status" value="1"/>
</dbReference>
<dbReference type="InterPro" id="IPR003959">
    <property type="entry name" value="ATPase_AAA_core"/>
</dbReference>
<keyword evidence="3" id="KW-0235">DNA replication</keyword>
<dbReference type="Gene3D" id="3.40.50.300">
    <property type="entry name" value="P-loop containing nucleotide triphosphate hydrolases"/>
    <property type="match status" value="1"/>
</dbReference>
<evidence type="ECO:0000259" key="7">
    <source>
        <dbReference type="SMART" id="SM00382"/>
    </source>
</evidence>
<dbReference type="FunFam" id="1.20.272.10:FF:000001">
    <property type="entry name" value="Putative AAA family ATPase"/>
    <property type="match status" value="1"/>
</dbReference>
<keyword evidence="5" id="KW-0067">ATP-binding</keyword>
<dbReference type="GO" id="GO:0016887">
    <property type="term" value="F:ATP hydrolysis activity"/>
    <property type="evidence" value="ECO:0007669"/>
    <property type="project" value="InterPro"/>
</dbReference>
<keyword evidence="9" id="KW-1185">Reference proteome</keyword>
<proteinExistence type="inferred from homology"/>
<evidence type="ECO:0000256" key="1">
    <source>
        <dbReference type="ARBA" id="ARBA00002386"/>
    </source>
</evidence>
<evidence type="ECO:0000256" key="4">
    <source>
        <dbReference type="ARBA" id="ARBA00022741"/>
    </source>
</evidence>
<protein>
    <recommendedName>
        <fullName evidence="7">AAA+ ATPase domain-containing protein</fullName>
    </recommendedName>
</protein>
<feature type="compositionally biased region" description="Pro residues" evidence="6">
    <location>
        <begin position="460"/>
        <end position="469"/>
    </location>
</feature>
<dbReference type="SUPFAM" id="SSF52540">
    <property type="entry name" value="P-loop containing nucleoside triphosphate hydrolases"/>
    <property type="match status" value="1"/>
</dbReference>
<dbReference type="InterPro" id="IPR051314">
    <property type="entry name" value="AAA_ATPase_RarA/MGS1/WRNIP1"/>
</dbReference>
<feature type="compositionally biased region" description="Pro residues" evidence="6">
    <location>
        <begin position="536"/>
        <end position="571"/>
    </location>
</feature>
<dbReference type="EMBL" id="CM017872">
    <property type="protein sequence ID" value="KAG1326373.1"/>
    <property type="molecule type" value="Genomic_DNA"/>
</dbReference>
<evidence type="ECO:0000256" key="3">
    <source>
        <dbReference type="ARBA" id="ARBA00022705"/>
    </source>
</evidence>
<dbReference type="GO" id="GO:0005524">
    <property type="term" value="F:ATP binding"/>
    <property type="evidence" value="ECO:0007669"/>
    <property type="project" value="UniProtKB-KW"/>
</dbReference>
<dbReference type="PANTHER" id="PTHR13779:SF7">
    <property type="entry name" value="ATPASE WRNIP1"/>
    <property type="match status" value="1"/>
</dbReference>
<dbReference type="CDD" id="cd00009">
    <property type="entry name" value="AAA"/>
    <property type="match status" value="1"/>
</dbReference>
<dbReference type="PRINTS" id="PR01217">
    <property type="entry name" value="PRICHEXTENSN"/>
</dbReference>
<dbReference type="CDD" id="cd18139">
    <property type="entry name" value="HLD_clamp_RarA"/>
    <property type="match status" value="1"/>
</dbReference>
<dbReference type="SMART" id="SM00382">
    <property type="entry name" value="AAA"/>
    <property type="match status" value="1"/>
</dbReference>